<evidence type="ECO:0000313" key="2">
    <source>
        <dbReference type="Proteomes" id="UP000001075"/>
    </source>
</evidence>
<organism evidence="1 2">
    <name type="scientific">Cricetulus griseus</name>
    <name type="common">Chinese hamster</name>
    <name type="synonym">Cricetulus barabensis griseus</name>
    <dbReference type="NCBI Taxonomy" id="10029"/>
    <lineage>
        <taxon>Eukaryota</taxon>
        <taxon>Metazoa</taxon>
        <taxon>Chordata</taxon>
        <taxon>Craniata</taxon>
        <taxon>Vertebrata</taxon>
        <taxon>Euteleostomi</taxon>
        <taxon>Mammalia</taxon>
        <taxon>Eutheria</taxon>
        <taxon>Euarchontoglires</taxon>
        <taxon>Glires</taxon>
        <taxon>Rodentia</taxon>
        <taxon>Myomorpha</taxon>
        <taxon>Muroidea</taxon>
        <taxon>Cricetidae</taxon>
        <taxon>Cricetinae</taxon>
        <taxon>Cricetulus</taxon>
    </lineage>
</organism>
<evidence type="ECO:0000313" key="1">
    <source>
        <dbReference type="EMBL" id="EGW09499.1"/>
    </source>
</evidence>
<dbReference type="EMBL" id="JH000402">
    <property type="protein sequence ID" value="EGW09499.1"/>
    <property type="molecule type" value="Genomic_DNA"/>
</dbReference>
<gene>
    <name evidence="1" type="ORF">I79_010420</name>
</gene>
<accession>G3HIF9</accession>
<reference evidence="2" key="1">
    <citation type="journal article" date="2011" name="Nat. Biotechnol.">
        <title>The genomic sequence of the Chinese hamster ovary (CHO)-K1 cell line.</title>
        <authorList>
            <person name="Xu X."/>
            <person name="Nagarajan H."/>
            <person name="Lewis N.E."/>
            <person name="Pan S."/>
            <person name="Cai Z."/>
            <person name="Liu X."/>
            <person name="Chen W."/>
            <person name="Xie M."/>
            <person name="Wang W."/>
            <person name="Hammond S."/>
            <person name="Andersen M.R."/>
            <person name="Neff N."/>
            <person name="Passarelli B."/>
            <person name="Koh W."/>
            <person name="Fan H.C."/>
            <person name="Wang J."/>
            <person name="Gui Y."/>
            <person name="Lee K.H."/>
            <person name="Betenbaugh M.J."/>
            <person name="Quake S.R."/>
            <person name="Famili I."/>
            <person name="Palsson B.O."/>
            <person name="Wang J."/>
        </authorList>
    </citation>
    <scope>NUCLEOTIDE SEQUENCE [LARGE SCALE GENOMIC DNA]</scope>
    <source>
        <strain evidence="2">CHO K1 cell line</strain>
    </source>
</reference>
<dbReference type="Proteomes" id="UP000001075">
    <property type="component" value="Unassembled WGS sequence"/>
</dbReference>
<proteinExistence type="predicted"/>
<dbReference type="InParanoid" id="G3HIF9"/>
<protein>
    <submittedName>
        <fullName evidence="1">Uncharacterized protein</fullName>
    </submittedName>
</protein>
<dbReference type="AlphaFoldDB" id="G3HIF9"/>
<sequence length="154" mass="18017">MKVLIHNRLSQGRGLGKHYRLEVARRLAVWSTCHKVERREQRKTQVGLRIHKSHSALTGLGRDRKVKSRLKDDLASRRTWKNIRRICYKMKTQSPLFGNDGRLQDSAREYETLRGSHTAKLALCEAIFVTNGTRRRPPQRQYLEQPRMEDVLTG</sequence>
<name>G3HIF9_CRIGR</name>